<dbReference type="Proteomes" id="UP001327560">
    <property type="component" value="Chromosome 9"/>
</dbReference>
<keyword evidence="6" id="KW-1185">Reference proteome</keyword>
<dbReference type="InterPro" id="IPR036514">
    <property type="entry name" value="SGNH_hydro_sf"/>
</dbReference>
<accession>A0AAQ3L142</accession>
<dbReference type="GO" id="GO:0006629">
    <property type="term" value="P:lipid metabolic process"/>
    <property type="evidence" value="ECO:0007669"/>
    <property type="project" value="UniProtKB-KW"/>
</dbReference>
<protein>
    <submittedName>
        <fullName evidence="5">GDSL esterase/lipase</fullName>
    </submittedName>
</protein>
<dbReference type="EMBL" id="CP136898">
    <property type="protein sequence ID" value="WOL18807.1"/>
    <property type="molecule type" value="Genomic_DNA"/>
</dbReference>
<name>A0AAQ3L142_9LILI</name>
<dbReference type="PANTHER" id="PTHR46020:SF4">
    <property type="entry name" value="OS04G0650200 PROTEIN"/>
    <property type="match status" value="1"/>
</dbReference>
<keyword evidence="3" id="KW-0443">Lipid metabolism</keyword>
<dbReference type="Pfam" id="PF00657">
    <property type="entry name" value="Lipase_GDSL"/>
    <property type="match status" value="1"/>
</dbReference>
<dbReference type="Gene3D" id="3.40.50.1110">
    <property type="entry name" value="SGNH hydrolase"/>
    <property type="match status" value="1"/>
</dbReference>
<evidence type="ECO:0000313" key="5">
    <source>
        <dbReference type="EMBL" id="WOL18807.1"/>
    </source>
</evidence>
<proteinExistence type="inferred from homology"/>
<dbReference type="GO" id="GO:0016788">
    <property type="term" value="F:hydrolase activity, acting on ester bonds"/>
    <property type="evidence" value="ECO:0007669"/>
    <property type="project" value="InterPro"/>
</dbReference>
<evidence type="ECO:0000256" key="4">
    <source>
        <dbReference type="SAM" id="SignalP"/>
    </source>
</evidence>
<evidence type="ECO:0000256" key="2">
    <source>
        <dbReference type="ARBA" id="ARBA00022801"/>
    </source>
</evidence>
<dbReference type="SUPFAM" id="SSF52266">
    <property type="entry name" value="SGNH hydrolase"/>
    <property type="match status" value="1"/>
</dbReference>
<feature type="signal peptide" evidence="4">
    <location>
        <begin position="1"/>
        <end position="28"/>
    </location>
</feature>
<organism evidence="5 6">
    <name type="scientific">Canna indica</name>
    <name type="common">Indian-shot</name>
    <dbReference type="NCBI Taxonomy" id="4628"/>
    <lineage>
        <taxon>Eukaryota</taxon>
        <taxon>Viridiplantae</taxon>
        <taxon>Streptophyta</taxon>
        <taxon>Embryophyta</taxon>
        <taxon>Tracheophyta</taxon>
        <taxon>Spermatophyta</taxon>
        <taxon>Magnoliopsida</taxon>
        <taxon>Liliopsida</taxon>
        <taxon>Zingiberales</taxon>
        <taxon>Cannaceae</taxon>
        <taxon>Canna</taxon>
    </lineage>
</organism>
<evidence type="ECO:0000256" key="3">
    <source>
        <dbReference type="ARBA" id="ARBA00023098"/>
    </source>
</evidence>
<reference evidence="5 6" key="1">
    <citation type="submission" date="2023-10" db="EMBL/GenBank/DDBJ databases">
        <title>Chromosome-scale genome assembly provides insights into flower coloration mechanisms of Canna indica.</title>
        <authorList>
            <person name="Li C."/>
        </authorList>
    </citation>
    <scope>NUCLEOTIDE SEQUENCE [LARGE SCALE GENOMIC DNA]</scope>
    <source>
        <tissue evidence="5">Flower</tissue>
    </source>
</reference>
<dbReference type="AlphaFoldDB" id="A0AAQ3L142"/>
<feature type="chain" id="PRO_5042924417" evidence="4">
    <location>
        <begin position="29"/>
        <end position="366"/>
    </location>
</feature>
<keyword evidence="4" id="KW-0732">Signal</keyword>
<dbReference type="PANTHER" id="PTHR46020">
    <property type="entry name" value="OSJNBB0059K02.9 PROTEIN"/>
    <property type="match status" value="1"/>
</dbReference>
<sequence length="366" mass="40721">MEKAKLFVSAFPAFSLAFLMMATVYVAGTSSSEMNSCGYYSNQRKGEYDKLFIFGDSYADTGNLGKLLGRNIARSWFEPYGMSFPAKPAGRFSDGRVLTDYVASFMRIRSPIPYKIRRAGYRLSSYGMNFAVAGSGVFDTGNFQRNLAAQINEFQAQIDAGVFSKCDIKASAALVAVSGNDYLHFAEQDPNYSLHLDKFMDRLFIQLKSDLERLKGMGVPKVMVTNLHPIECTPSYTRPSNYTACALDVSAAVADHNRRIDRMVMELDGARKNTSFLSLDLNTAISNIVLHQVNGTEKFKYALVPCCESKTSTSNCGQVDDEGNKLYEVCCRPEEHVYWDSVHPTQAGWAAAFEFLEPALGNFLRL</sequence>
<gene>
    <name evidence="5" type="ORF">Cni_G27604</name>
</gene>
<dbReference type="InterPro" id="IPR001087">
    <property type="entry name" value="GDSL"/>
</dbReference>
<evidence type="ECO:0000313" key="6">
    <source>
        <dbReference type="Proteomes" id="UP001327560"/>
    </source>
</evidence>
<evidence type="ECO:0000256" key="1">
    <source>
        <dbReference type="ARBA" id="ARBA00008668"/>
    </source>
</evidence>
<comment type="similarity">
    <text evidence="1">Belongs to the 'GDSL' lipolytic enzyme family.</text>
</comment>
<keyword evidence="2" id="KW-0378">Hydrolase</keyword>